<comment type="caution">
    <text evidence="1">The sequence shown here is derived from an EMBL/GenBank/DDBJ whole genome shotgun (WGS) entry which is preliminary data.</text>
</comment>
<evidence type="ECO:0000313" key="1">
    <source>
        <dbReference type="EMBL" id="OWZ24028.1"/>
    </source>
</evidence>
<protein>
    <submittedName>
        <fullName evidence="1">Gag-pol fusion protein</fullName>
    </submittedName>
</protein>
<accession>A0A225X449</accession>
<keyword evidence="2" id="KW-1185">Reference proteome</keyword>
<dbReference type="EMBL" id="NBNE01000032">
    <property type="protein sequence ID" value="OWZ24028.1"/>
    <property type="molecule type" value="Genomic_DNA"/>
</dbReference>
<dbReference type="Proteomes" id="UP000198211">
    <property type="component" value="Unassembled WGS sequence"/>
</dbReference>
<gene>
    <name evidence="1" type="ORF">PHMEG_0001011</name>
</gene>
<proteinExistence type="predicted"/>
<name>A0A225X449_9STRA</name>
<evidence type="ECO:0000313" key="2">
    <source>
        <dbReference type="Proteomes" id="UP000198211"/>
    </source>
</evidence>
<sequence>MLLNAAQNRRNRTKIAIPVCTLVRSISAPSSSISKLKLTNCQLQTTQHYLSRLESPITSFVADVYSFAPMIPKMSALAYQTTGHSAKRFCSRGTTQQFEGILTKTSRKKDSGLLDPLEIPDGRSKNITMDVVVSLNDAIPRKYNAIMVVVGRLTKRAHLVATKATTTAQGTAKRFRGSAFTDSQCRLTPSFVQARLSSHQRTDKLKSLIVSRLKVHVKAVEAIAGIAGHQASSKQGFQAINGRTN</sequence>
<reference evidence="2" key="1">
    <citation type="submission" date="2017-03" db="EMBL/GenBank/DDBJ databases">
        <title>Phytopthora megakarya and P. palmivora, two closely related causual agents of cacao black pod achieved similar genome size and gene model numbers by different mechanisms.</title>
        <authorList>
            <person name="Ali S."/>
            <person name="Shao J."/>
            <person name="Larry D.J."/>
            <person name="Kronmiller B."/>
            <person name="Shen D."/>
            <person name="Strem M.D."/>
            <person name="Melnick R.L."/>
            <person name="Guiltinan M.J."/>
            <person name="Tyler B.M."/>
            <person name="Meinhardt L.W."/>
            <person name="Bailey B.A."/>
        </authorList>
    </citation>
    <scope>NUCLEOTIDE SEQUENCE [LARGE SCALE GENOMIC DNA]</scope>
    <source>
        <strain evidence="2">zdho120</strain>
    </source>
</reference>
<organism evidence="1 2">
    <name type="scientific">Phytophthora megakarya</name>
    <dbReference type="NCBI Taxonomy" id="4795"/>
    <lineage>
        <taxon>Eukaryota</taxon>
        <taxon>Sar</taxon>
        <taxon>Stramenopiles</taxon>
        <taxon>Oomycota</taxon>
        <taxon>Peronosporomycetes</taxon>
        <taxon>Peronosporales</taxon>
        <taxon>Peronosporaceae</taxon>
        <taxon>Phytophthora</taxon>
    </lineage>
</organism>
<dbReference type="AlphaFoldDB" id="A0A225X449"/>